<keyword evidence="3 8" id="KW-1003">Cell membrane</keyword>
<evidence type="ECO:0000256" key="4">
    <source>
        <dbReference type="ARBA" id="ARBA00022781"/>
    </source>
</evidence>
<evidence type="ECO:0000313" key="12">
    <source>
        <dbReference type="EMBL" id="RLE52163.1"/>
    </source>
</evidence>
<dbReference type="CDD" id="cd18112">
    <property type="entry name" value="ATP-synt_V_A-type_beta_C"/>
    <property type="match status" value="1"/>
</dbReference>
<dbReference type="Pfam" id="PF02874">
    <property type="entry name" value="ATP-synt_ab_N"/>
    <property type="match status" value="1"/>
</dbReference>
<dbReference type="SUPFAM" id="SSF47917">
    <property type="entry name" value="C-terminal domain of alpha and beta subunits of F1 ATP synthase"/>
    <property type="match status" value="1"/>
</dbReference>
<keyword evidence="7 8" id="KW-0066">ATP synthesis</keyword>
<evidence type="ECO:0000256" key="1">
    <source>
        <dbReference type="ARBA" id="ARBA00008936"/>
    </source>
</evidence>
<evidence type="ECO:0000313" key="14">
    <source>
        <dbReference type="Proteomes" id="UP000268446"/>
    </source>
</evidence>
<comment type="subcellular location">
    <subcellularLocation>
        <location evidence="8">Cell membrane</location>
        <topology evidence="8">Peripheral membrane protein</topology>
    </subcellularLocation>
</comment>
<sequence>MAATYEEDRLKAIKYRTVAEVSGPLLIVKDVQGVSYGELVKIETPTGEIRTGTVLETGLGYAVIQVFEGTRGLDTSKTTIRFTGETMKLPVSMDMLGRIFNGRGEPIDGGPPIIPVDELDIHGAPINPAAREYPKEFIQTGISAIDGMNTLSRGQKLPLFTESGLPHNILTAQIVRQATIPGKEEEFAIVFAAMGITTEEAIYFRQEFERTGALERVVMFINLAEDPAIERVITPRLALTTAEYLAFQQDMHILVILTDMLNYGEALREISAAREEVPGRRGFPGYLYTDLATNYERCGRIRGKKGSITLIPIVTMPGGDVTHPVVDLTGYITEGQIYLDRALHRKGIYPPINVLPSLSRLMKEATRYTRKDHQSLSDQLYYCYAEGVELRGLVAVVGEEALTERDRKYLEFADAFERRFIAQGVNENRDLETTLRIGWDLLCEYIPESEWKRLDPDIIRQYCPRYASIAAESS</sequence>
<feature type="domain" description="ATPase F1/V1/A1 complex alpha/beta subunit nucleotide-binding" evidence="9">
    <location>
        <begin position="141"/>
        <end position="359"/>
    </location>
</feature>
<dbReference type="GO" id="GO:0042777">
    <property type="term" value="P:proton motive force-driven plasma membrane ATP synthesis"/>
    <property type="evidence" value="ECO:0007669"/>
    <property type="project" value="UniProtKB-UniRule"/>
</dbReference>
<keyword evidence="5 8" id="KW-0406">Ion transport</keyword>
<evidence type="ECO:0000259" key="11">
    <source>
        <dbReference type="Pfam" id="PF22919"/>
    </source>
</evidence>
<dbReference type="CDD" id="cd01135">
    <property type="entry name" value="V_A-ATPase_B"/>
    <property type="match status" value="1"/>
</dbReference>
<evidence type="ECO:0000256" key="6">
    <source>
        <dbReference type="ARBA" id="ARBA00023136"/>
    </source>
</evidence>
<dbReference type="PROSITE" id="PS00152">
    <property type="entry name" value="ATPASE_ALPHA_BETA"/>
    <property type="match status" value="1"/>
</dbReference>
<dbReference type="EMBL" id="QMQZ01000010">
    <property type="protein sequence ID" value="RLE52163.1"/>
    <property type="molecule type" value="Genomic_DNA"/>
</dbReference>
<gene>
    <name evidence="8" type="primary">atpB</name>
    <name evidence="12" type="ORF">DRJ20_00710</name>
    <name evidence="13" type="ORF">DRJ26_00780</name>
</gene>
<evidence type="ECO:0000259" key="10">
    <source>
        <dbReference type="Pfam" id="PF02874"/>
    </source>
</evidence>
<protein>
    <recommendedName>
        <fullName evidence="8">A-type ATP synthase subunit B</fullName>
    </recommendedName>
</protein>
<dbReference type="Pfam" id="PF00006">
    <property type="entry name" value="ATP-synt_ab"/>
    <property type="match status" value="1"/>
</dbReference>
<feature type="domain" description="ATP synthase A/B type C-terminal" evidence="11">
    <location>
        <begin position="367"/>
        <end position="462"/>
    </location>
</feature>
<dbReference type="InterPro" id="IPR022879">
    <property type="entry name" value="V-ATPase_su_B/beta"/>
</dbReference>
<evidence type="ECO:0000313" key="15">
    <source>
        <dbReference type="Proteomes" id="UP000269499"/>
    </source>
</evidence>
<organism evidence="12 14">
    <name type="scientific">Thermoproteota archaeon</name>
    <dbReference type="NCBI Taxonomy" id="2056631"/>
    <lineage>
        <taxon>Archaea</taxon>
        <taxon>Thermoproteota</taxon>
    </lineage>
</organism>
<dbReference type="InterPro" id="IPR027417">
    <property type="entry name" value="P-loop_NTPase"/>
</dbReference>
<evidence type="ECO:0000256" key="3">
    <source>
        <dbReference type="ARBA" id="ARBA00022475"/>
    </source>
</evidence>
<dbReference type="InterPro" id="IPR020003">
    <property type="entry name" value="ATPase_a/bsu_AS"/>
</dbReference>
<evidence type="ECO:0000256" key="2">
    <source>
        <dbReference type="ARBA" id="ARBA00022448"/>
    </source>
</evidence>
<accession>A0A497EXQ6</accession>
<reference evidence="14 15" key="1">
    <citation type="submission" date="2018-06" db="EMBL/GenBank/DDBJ databases">
        <title>Extensive metabolic versatility and redundancy in microbially diverse, dynamic hydrothermal sediments.</title>
        <authorList>
            <person name="Dombrowski N."/>
            <person name="Teske A."/>
            <person name="Baker B.J."/>
        </authorList>
    </citation>
    <scope>NUCLEOTIDE SEQUENCE [LARGE SCALE GENOMIC DNA]</scope>
    <source>
        <strain evidence="13">B20_G2</strain>
        <strain evidence="12">B29_G17</strain>
    </source>
</reference>
<dbReference type="GO" id="GO:0005886">
    <property type="term" value="C:plasma membrane"/>
    <property type="evidence" value="ECO:0007669"/>
    <property type="project" value="UniProtKB-SubCell"/>
</dbReference>
<name>A0A497EXQ6_9CREN</name>
<dbReference type="HAMAP" id="MF_00310">
    <property type="entry name" value="ATP_synth_B_arch"/>
    <property type="match status" value="1"/>
</dbReference>
<evidence type="ECO:0000313" key="13">
    <source>
        <dbReference type="EMBL" id="RLE55525.1"/>
    </source>
</evidence>
<evidence type="ECO:0000256" key="7">
    <source>
        <dbReference type="ARBA" id="ARBA00023310"/>
    </source>
</evidence>
<dbReference type="GO" id="GO:0046933">
    <property type="term" value="F:proton-transporting ATP synthase activity, rotational mechanism"/>
    <property type="evidence" value="ECO:0007669"/>
    <property type="project" value="UniProtKB-UniRule"/>
</dbReference>
<dbReference type="Gene3D" id="3.40.50.12240">
    <property type="match status" value="1"/>
</dbReference>
<comment type="caution">
    <text evidence="12">The sequence shown here is derived from an EMBL/GenBank/DDBJ whole genome shotgun (WGS) entry which is preliminary data.</text>
</comment>
<dbReference type="SUPFAM" id="SSF52540">
    <property type="entry name" value="P-loop containing nucleoside triphosphate hydrolases"/>
    <property type="match status" value="1"/>
</dbReference>
<dbReference type="NCBIfam" id="NF003235">
    <property type="entry name" value="PRK04196.1"/>
    <property type="match status" value="1"/>
</dbReference>
<dbReference type="Proteomes" id="UP000268446">
    <property type="component" value="Unassembled WGS sequence"/>
</dbReference>
<keyword evidence="4 8" id="KW-0375">Hydrogen ion transport</keyword>
<dbReference type="Pfam" id="PF22919">
    <property type="entry name" value="ATP-synt_VA_C"/>
    <property type="match status" value="1"/>
</dbReference>
<feature type="domain" description="ATPase F1/V1/A1 complex alpha/beta subunit N-terminal" evidence="10">
    <location>
        <begin position="18"/>
        <end position="84"/>
    </location>
</feature>
<keyword evidence="12" id="KW-0378">Hydrolase</keyword>
<comment type="subunit">
    <text evidence="8">Has multiple subunits with at least A(3), B(3), C, D, E, F, H, I and proteolipid K(x).</text>
</comment>
<dbReference type="PANTHER" id="PTHR43389">
    <property type="entry name" value="V-TYPE PROTON ATPASE SUBUNIT B"/>
    <property type="match status" value="1"/>
</dbReference>
<comment type="similarity">
    <text evidence="1 8">Belongs to the ATPase alpha/beta chains family.</text>
</comment>
<proteinExistence type="inferred from homology"/>
<dbReference type="GO" id="GO:0016787">
    <property type="term" value="F:hydrolase activity"/>
    <property type="evidence" value="ECO:0007669"/>
    <property type="project" value="UniProtKB-KW"/>
</dbReference>
<dbReference type="InterPro" id="IPR055190">
    <property type="entry name" value="ATP-synt_VA_C"/>
</dbReference>
<evidence type="ECO:0000256" key="5">
    <source>
        <dbReference type="ARBA" id="ARBA00023065"/>
    </source>
</evidence>
<dbReference type="InterPro" id="IPR000194">
    <property type="entry name" value="ATPase_F1/V1/A1_a/bsu_nucl-bd"/>
</dbReference>
<evidence type="ECO:0000259" key="9">
    <source>
        <dbReference type="Pfam" id="PF00006"/>
    </source>
</evidence>
<keyword evidence="2 8" id="KW-0813">Transport</keyword>
<dbReference type="EMBL" id="QMRA01000006">
    <property type="protein sequence ID" value="RLE55525.1"/>
    <property type="molecule type" value="Genomic_DNA"/>
</dbReference>
<dbReference type="PANTHER" id="PTHR43389:SF4">
    <property type="entry name" value="V-TYPE PROTON ATPASE SUBUNIT B"/>
    <property type="match status" value="1"/>
</dbReference>
<dbReference type="AlphaFoldDB" id="A0A497EXQ6"/>
<comment type="function">
    <text evidence="8">Component of the A-type ATP synthase that produces ATP from ADP in the presence of a proton gradient across the membrane. The B chain is a regulatory subunit.</text>
</comment>
<dbReference type="Proteomes" id="UP000269499">
    <property type="component" value="Unassembled WGS sequence"/>
</dbReference>
<keyword evidence="6 8" id="KW-0472">Membrane</keyword>
<dbReference type="GO" id="GO:0005524">
    <property type="term" value="F:ATP binding"/>
    <property type="evidence" value="ECO:0007669"/>
    <property type="project" value="UniProtKB-UniRule"/>
</dbReference>
<evidence type="ECO:0000256" key="8">
    <source>
        <dbReference type="HAMAP-Rule" id="MF_00310"/>
    </source>
</evidence>
<dbReference type="PIRSF" id="PIRSF039114">
    <property type="entry name" value="V-ATPsynth_beta/V-ATPase_B"/>
    <property type="match status" value="1"/>
</dbReference>
<dbReference type="InterPro" id="IPR004100">
    <property type="entry name" value="ATPase_F1/V1/A1_a/bsu_N"/>
</dbReference>
<dbReference type="CDD" id="cd18118">
    <property type="entry name" value="ATP-synt_V_A-type_beta_N"/>
    <property type="match status" value="1"/>
</dbReference>